<dbReference type="PRINTS" id="PR00095">
    <property type="entry name" value="ANTSNTHASEI"/>
</dbReference>
<dbReference type="GO" id="GO:0000162">
    <property type="term" value="P:L-tryptophan biosynthetic process"/>
    <property type="evidence" value="ECO:0007669"/>
    <property type="project" value="TreeGrafter"/>
</dbReference>
<keyword evidence="3" id="KW-1185">Reference proteome</keyword>
<dbReference type="InterPro" id="IPR019999">
    <property type="entry name" value="Anth_synth_I-like"/>
</dbReference>
<dbReference type="HOGENOM" id="CLU_006493_9_3_5"/>
<organism evidence="2 3">
    <name type="scientific">Parvularcula bermudensis (strain ATCC BAA-594 / HTCC2503 / KCTC 12087)</name>
    <dbReference type="NCBI Taxonomy" id="314260"/>
    <lineage>
        <taxon>Bacteria</taxon>
        <taxon>Pseudomonadati</taxon>
        <taxon>Pseudomonadota</taxon>
        <taxon>Alphaproteobacteria</taxon>
        <taxon>Parvularculales</taxon>
        <taxon>Parvularculaceae</taxon>
        <taxon>Parvularcula</taxon>
    </lineage>
</organism>
<dbReference type="InterPro" id="IPR015890">
    <property type="entry name" value="Chorismate_C"/>
</dbReference>
<sequence>METVPITGSVADIFQALTAPGPPQGILLEAARPYEGRQVSILAFPDAPGNKWITGGGGADPWPEALRRHLDREVRHEGALPTEFLGGVIGVIGYEARRALGLPVTFAPAPLEALFLAVSSFLVVDDQAGEVFVVSIGDEDDAPQRREWGGRMKARLLAQLRQRPTDPSHGEGGARPLIITPREDARTYREKVKWCQEKIRHGDSYELCLTTSFIAEMSAPPWEVYRALRSVNPAPFAAYIGHPEIALTSASPERFLKLSVDGAIEAKPIKGTRPRGATVAADAQLKSALGASVKDRAENLMIVDLLRHDIGGVAVPGTVTVPVFAGIESYQTVHQLVSTIVGQRQDGLDALDVISACFPGGSMTGAPKIRSMTLLEQIEGEPRGLYSGALGWISHTGAAEMSIVIRAICQRGRYARIGAGGAITTLSDPMAEYREMKLKAAASFAGLALAESGDPTAYRLAEEGGLVPMGNAVPENI</sequence>
<evidence type="ECO:0000313" key="2">
    <source>
        <dbReference type="EMBL" id="ADM10335.1"/>
    </source>
</evidence>
<dbReference type="EMBL" id="CP002156">
    <property type="protein sequence ID" value="ADM10335.1"/>
    <property type="molecule type" value="Genomic_DNA"/>
</dbReference>
<dbReference type="KEGG" id="pbr:PB2503_11449"/>
<name>E0TCH9_PARBH</name>
<dbReference type="GO" id="GO:0046820">
    <property type="term" value="F:4-amino-4-deoxychorismate synthase activity"/>
    <property type="evidence" value="ECO:0007669"/>
    <property type="project" value="TreeGrafter"/>
</dbReference>
<reference evidence="3" key="1">
    <citation type="submission" date="2010-08" db="EMBL/GenBank/DDBJ databases">
        <title>Genome sequence of Parvularcula bermudensis HTCC2503.</title>
        <authorList>
            <person name="Kang D.-M."/>
            <person name="Oh H.-M."/>
            <person name="Cho J.-C."/>
        </authorList>
    </citation>
    <scope>NUCLEOTIDE SEQUENCE [LARGE SCALE GENOMIC DNA]</scope>
    <source>
        <strain evidence="3">ATCC BAA-594 / HTCC2503 / KCTC 12087</strain>
    </source>
</reference>
<reference evidence="2 3" key="2">
    <citation type="journal article" date="2011" name="J. Bacteriol.">
        <title>Complete genome sequence of strain HTCC2503T of Parvularcula bermudensis, the type species of the order "Parvularculales" in the class Alphaproteobacteria.</title>
        <authorList>
            <person name="Oh H.M."/>
            <person name="Kang I."/>
            <person name="Vergin K.L."/>
            <person name="Kang D."/>
            <person name="Rhee K.H."/>
            <person name="Giovannoni S.J."/>
            <person name="Cho J.C."/>
        </authorList>
    </citation>
    <scope>NUCLEOTIDE SEQUENCE [LARGE SCALE GENOMIC DNA]</scope>
    <source>
        <strain evidence="3">ATCC BAA-594 / HTCC2503 / KCTC 12087</strain>
    </source>
</reference>
<evidence type="ECO:0000259" key="1">
    <source>
        <dbReference type="Pfam" id="PF00425"/>
    </source>
</evidence>
<dbReference type="PANTHER" id="PTHR11236">
    <property type="entry name" value="AMINOBENZOATE/ANTHRANILATE SYNTHASE"/>
    <property type="match status" value="1"/>
</dbReference>
<gene>
    <name evidence="2" type="ordered locus">PB2503_11449</name>
</gene>
<dbReference type="Proteomes" id="UP000001302">
    <property type="component" value="Chromosome"/>
</dbReference>
<dbReference type="Gene3D" id="3.60.120.10">
    <property type="entry name" value="Anthranilate synthase"/>
    <property type="match status" value="1"/>
</dbReference>
<dbReference type="STRING" id="314260.PB2503_11449"/>
<dbReference type="GO" id="GO:0005737">
    <property type="term" value="C:cytoplasm"/>
    <property type="evidence" value="ECO:0007669"/>
    <property type="project" value="TreeGrafter"/>
</dbReference>
<feature type="domain" description="Chorismate-utilising enzyme C-terminal" evidence="1">
    <location>
        <begin position="186"/>
        <end position="439"/>
    </location>
</feature>
<dbReference type="PANTHER" id="PTHR11236:SF18">
    <property type="entry name" value="AMINODEOXYCHORISMATE SYNTHASE"/>
    <property type="match status" value="1"/>
</dbReference>
<evidence type="ECO:0000313" key="3">
    <source>
        <dbReference type="Proteomes" id="UP000001302"/>
    </source>
</evidence>
<dbReference type="GO" id="GO:0008153">
    <property type="term" value="P:4-aminobenzoate biosynthetic process"/>
    <property type="evidence" value="ECO:0007669"/>
    <property type="project" value="TreeGrafter"/>
</dbReference>
<dbReference type="AlphaFoldDB" id="E0TCH9"/>
<proteinExistence type="predicted"/>
<protein>
    <submittedName>
        <fullName evidence="2">Putative para-aminobenzoate synthase</fullName>
    </submittedName>
</protein>
<accession>E0TCH9</accession>
<dbReference type="InterPro" id="IPR005801">
    <property type="entry name" value="ADC_synthase"/>
</dbReference>
<dbReference type="eggNOG" id="COG0147">
    <property type="taxonomic scope" value="Bacteria"/>
</dbReference>
<dbReference type="Pfam" id="PF00425">
    <property type="entry name" value="Chorismate_bind"/>
    <property type="match status" value="1"/>
</dbReference>
<dbReference type="SUPFAM" id="SSF56322">
    <property type="entry name" value="ADC synthase"/>
    <property type="match status" value="1"/>
</dbReference>